<accession>A0AAD1WHE1</accession>
<reference evidence="1" key="1">
    <citation type="submission" date="2022-03" db="EMBL/GenBank/DDBJ databases">
        <authorList>
            <person name="Alioto T."/>
            <person name="Alioto T."/>
            <person name="Gomez Garrido J."/>
        </authorList>
    </citation>
    <scope>NUCLEOTIDE SEQUENCE</scope>
</reference>
<gene>
    <name evidence="1" type="ORF">PECUL_23A002916</name>
</gene>
<dbReference type="Proteomes" id="UP001295444">
    <property type="component" value="Chromosome 07"/>
</dbReference>
<name>A0AAD1WHE1_PELCU</name>
<proteinExistence type="predicted"/>
<evidence type="ECO:0000313" key="1">
    <source>
        <dbReference type="EMBL" id="CAH2306141.1"/>
    </source>
</evidence>
<evidence type="ECO:0000313" key="2">
    <source>
        <dbReference type="Proteomes" id="UP001295444"/>
    </source>
</evidence>
<protein>
    <submittedName>
        <fullName evidence="1">Uncharacterized protein</fullName>
    </submittedName>
</protein>
<organism evidence="1 2">
    <name type="scientific">Pelobates cultripes</name>
    <name type="common">Western spadefoot toad</name>
    <dbReference type="NCBI Taxonomy" id="61616"/>
    <lineage>
        <taxon>Eukaryota</taxon>
        <taxon>Metazoa</taxon>
        <taxon>Chordata</taxon>
        <taxon>Craniata</taxon>
        <taxon>Vertebrata</taxon>
        <taxon>Euteleostomi</taxon>
        <taxon>Amphibia</taxon>
        <taxon>Batrachia</taxon>
        <taxon>Anura</taxon>
        <taxon>Pelobatoidea</taxon>
        <taxon>Pelobatidae</taxon>
        <taxon>Pelobates</taxon>
    </lineage>
</organism>
<dbReference type="AlphaFoldDB" id="A0AAD1WHE1"/>
<sequence>METNYNTAETDPCCESRKNFIIIDERVESTDKTSRGMYQLNDMRSFMMTPDEKLERHLNWRFQHVDSWQLPQETSRTKESDHSKYQQVTTCNGKRSKPLHQKKTSLTEQVEEAWTLVTPVPHLRCHCYTPQKIKPILSEGDLQDTQNEIEDLLYQKETLGEKSKWELNWKLDYYLPGYREQASFRHKPGLHHPVMP</sequence>
<dbReference type="EMBL" id="OW240918">
    <property type="protein sequence ID" value="CAH2306141.1"/>
    <property type="molecule type" value="Genomic_DNA"/>
</dbReference>
<keyword evidence="2" id="KW-1185">Reference proteome</keyword>